<dbReference type="OrthoDB" id="7658847at2"/>
<protein>
    <submittedName>
        <fullName evidence="2">Uncharacterized protein</fullName>
    </submittedName>
</protein>
<organism evidence="2 3">
    <name type="scientific">Jannaschia donghaensis</name>
    <dbReference type="NCBI Taxonomy" id="420998"/>
    <lineage>
        <taxon>Bacteria</taxon>
        <taxon>Pseudomonadati</taxon>
        <taxon>Pseudomonadota</taxon>
        <taxon>Alphaproteobacteria</taxon>
        <taxon>Rhodobacterales</taxon>
        <taxon>Roseobacteraceae</taxon>
        <taxon>Jannaschia</taxon>
    </lineage>
</organism>
<dbReference type="Proteomes" id="UP000049222">
    <property type="component" value="Unassembled WGS sequence"/>
</dbReference>
<feature type="region of interest" description="Disordered" evidence="1">
    <location>
        <begin position="59"/>
        <end position="122"/>
    </location>
</feature>
<feature type="compositionally biased region" description="Low complexity" evidence="1">
    <location>
        <begin position="83"/>
        <end position="100"/>
    </location>
</feature>
<evidence type="ECO:0000256" key="1">
    <source>
        <dbReference type="SAM" id="MobiDB-lite"/>
    </source>
</evidence>
<evidence type="ECO:0000313" key="3">
    <source>
        <dbReference type="Proteomes" id="UP000049222"/>
    </source>
</evidence>
<name>A0A0M6YFE4_9RHOB</name>
<sequence>MSLAPPANRSPAIAAPVAPVTNAEKARALIAMLEPGQAAPEGVSPERLRDWANDLIRTVEGEAPKAPPPRRRRLFTKAPPTLSTPVSPQPTGGTPTSPASRLNLTAPMPHRPQAQAGSGVSTDPSVFAAADVTRIVDATLDRATLAREHPAIIAMTLLGKPSMDQASALRSLPGGQVRAVHRALRQLEAR</sequence>
<reference evidence="2 3" key="1">
    <citation type="submission" date="2015-07" db="EMBL/GenBank/DDBJ databases">
        <authorList>
            <person name="Noorani M."/>
        </authorList>
    </citation>
    <scope>NUCLEOTIDE SEQUENCE [LARGE SCALE GENOMIC DNA]</scope>
    <source>
        <strain evidence="2 3">CECT 7802</strain>
    </source>
</reference>
<dbReference type="AlphaFoldDB" id="A0A0M6YFE4"/>
<keyword evidence="3" id="KW-1185">Reference proteome</keyword>
<dbReference type="EMBL" id="CXSU01000011">
    <property type="protein sequence ID" value="CTQ49082.1"/>
    <property type="molecule type" value="Genomic_DNA"/>
</dbReference>
<dbReference type="RefSeq" id="WP_055083423.1">
    <property type="nucleotide sequence ID" value="NZ_CXSU01000011.1"/>
</dbReference>
<dbReference type="STRING" id="420998.JDO7802_01092"/>
<evidence type="ECO:0000313" key="2">
    <source>
        <dbReference type="EMBL" id="CTQ49082.1"/>
    </source>
</evidence>
<accession>A0A0M6YFE4</accession>
<gene>
    <name evidence="2" type="ORF">JDO7802_01092</name>
</gene>
<proteinExistence type="predicted"/>